<proteinExistence type="predicted"/>
<dbReference type="AlphaFoldDB" id="A0A2S9J8Q1"/>
<accession>A0A2S9J8Q1</accession>
<reference evidence="1 2" key="1">
    <citation type="submission" date="2018-02" db="EMBL/GenBank/DDBJ databases">
        <title>The draft genome of Sphingobacterium sp. 5JN-11.</title>
        <authorList>
            <person name="Liu L."/>
            <person name="Li L."/>
            <person name="Liang L."/>
            <person name="Zhang X."/>
            <person name="Wang T."/>
        </authorList>
    </citation>
    <scope>NUCLEOTIDE SEQUENCE [LARGE SCALE GENOMIC DNA]</scope>
    <source>
        <strain evidence="1 2">5JN-11</strain>
    </source>
</reference>
<dbReference type="RefSeq" id="WP_105714984.1">
    <property type="nucleotide sequence ID" value="NZ_PVBQ01000001.1"/>
</dbReference>
<gene>
    <name evidence="1" type="ORF">C5745_00420</name>
</gene>
<evidence type="ECO:0000313" key="1">
    <source>
        <dbReference type="EMBL" id="PRD49144.1"/>
    </source>
</evidence>
<dbReference type="EMBL" id="PVBQ01000001">
    <property type="protein sequence ID" value="PRD49144.1"/>
    <property type="molecule type" value="Genomic_DNA"/>
</dbReference>
<protein>
    <submittedName>
        <fullName evidence="1">Uncharacterized protein</fullName>
    </submittedName>
</protein>
<sequence length="65" mass="7759">MANKQLLVERLVQQMDLGRIFLFSYSFLSKEQQHLILVMNPADRRGLQSPFLRTYDMIMLEKLWG</sequence>
<evidence type="ECO:0000313" key="2">
    <source>
        <dbReference type="Proteomes" id="UP000239711"/>
    </source>
</evidence>
<comment type="caution">
    <text evidence="1">The sequence shown here is derived from an EMBL/GenBank/DDBJ whole genome shotgun (WGS) entry which is preliminary data.</text>
</comment>
<keyword evidence="2" id="KW-1185">Reference proteome</keyword>
<organism evidence="1 2">
    <name type="scientific">Sphingobacterium haloxyli</name>
    <dbReference type="NCBI Taxonomy" id="2100533"/>
    <lineage>
        <taxon>Bacteria</taxon>
        <taxon>Pseudomonadati</taxon>
        <taxon>Bacteroidota</taxon>
        <taxon>Sphingobacteriia</taxon>
        <taxon>Sphingobacteriales</taxon>
        <taxon>Sphingobacteriaceae</taxon>
        <taxon>Sphingobacterium</taxon>
    </lineage>
</organism>
<dbReference type="Proteomes" id="UP000239711">
    <property type="component" value="Unassembled WGS sequence"/>
</dbReference>
<name>A0A2S9J8Q1_9SPHI</name>